<dbReference type="Gene3D" id="1.10.10.10">
    <property type="entry name" value="Winged helix-like DNA-binding domain superfamily/Winged helix DNA-binding domain"/>
    <property type="match status" value="1"/>
</dbReference>
<dbReference type="Pfam" id="PF00455">
    <property type="entry name" value="DeoRC"/>
    <property type="match status" value="1"/>
</dbReference>
<dbReference type="InterPro" id="IPR036388">
    <property type="entry name" value="WH-like_DNA-bd_sf"/>
</dbReference>
<evidence type="ECO:0000313" key="8">
    <source>
        <dbReference type="EMBL" id="MDT3767288.1"/>
    </source>
</evidence>
<dbReference type="RefSeq" id="WP_313272701.1">
    <property type="nucleotide sequence ID" value="NZ_JASXSX010000001.1"/>
</dbReference>
<evidence type="ECO:0000256" key="6">
    <source>
        <dbReference type="ARBA" id="ARBA00024937"/>
    </source>
</evidence>
<reference evidence="8 9" key="1">
    <citation type="submission" date="2023-06" db="EMBL/GenBank/DDBJ databases">
        <title>Draft genome sequence of Gleimia hominis type strain CCUG 57540T.</title>
        <authorList>
            <person name="Salva-Serra F."/>
            <person name="Cardew S."/>
            <person name="Jensie Markopoulos S."/>
            <person name="Ohlen M."/>
            <person name="Inganas E."/>
            <person name="Svensson-Stadler L."/>
            <person name="Moore E.R.B."/>
        </authorList>
    </citation>
    <scope>NUCLEOTIDE SEQUENCE [LARGE SCALE GENOMIC DNA]</scope>
    <source>
        <strain evidence="8 9">CCUG 57540</strain>
    </source>
</reference>
<accession>A0ABU3IA90</accession>
<feature type="domain" description="HTH deoR-type" evidence="7">
    <location>
        <begin position="8"/>
        <end position="63"/>
    </location>
</feature>
<comment type="caution">
    <text evidence="8">The sequence shown here is derived from an EMBL/GenBank/DDBJ whole genome shotgun (WGS) entry which is preliminary data.</text>
</comment>
<dbReference type="PROSITE" id="PS00894">
    <property type="entry name" value="HTH_DEOR_1"/>
    <property type="match status" value="1"/>
</dbReference>
<dbReference type="SUPFAM" id="SSF46785">
    <property type="entry name" value="Winged helix' DNA-binding domain"/>
    <property type="match status" value="1"/>
</dbReference>
<name>A0ABU3IA90_9ACTO</name>
<dbReference type="SUPFAM" id="SSF100950">
    <property type="entry name" value="NagB/RpiA/CoA transferase-like"/>
    <property type="match status" value="1"/>
</dbReference>
<dbReference type="InterPro" id="IPR018356">
    <property type="entry name" value="Tscrpt_reg_HTH_DeoR_CS"/>
</dbReference>
<keyword evidence="5" id="KW-0804">Transcription</keyword>
<evidence type="ECO:0000313" key="9">
    <source>
        <dbReference type="Proteomes" id="UP001247542"/>
    </source>
</evidence>
<evidence type="ECO:0000256" key="4">
    <source>
        <dbReference type="ARBA" id="ARBA00023125"/>
    </source>
</evidence>
<dbReference type="InterPro" id="IPR001034">
    <property type="entry name" value="DeoR_HTH"/>
</dbReference>
<evidence type="ECO:0000259" key="7">
    <source>
        <dbReference type="PROSITE" id="PS51000"/>
    </source>
</evidence>
<dbReference type="InterPro" id="IPR050313">
    <property type="entry name" value="Carb_Metab_HTH_regulators"/>
</dbReference>
<dbReference type="Gene3D" id="3.40.50.1360">
    <property type="match status" value="1"/>
</dbReference>
<protein>
    <recommendedName>
        <fullName evidence="1">Lactose phosphotransferase system repressor</fullName>
    </recommendedName>
</protein>
<dbReference type="Pfam" id="PF08220">
    <property type="entry name" value="HTH_DeoR"/>
    <property type="match status" value="1"/>
</dbReference>
<dbReference type="SMART" id="SM00420">
    <property type="entry name" value="HTH_DEOR"/>
    <property type="match status" value="1"/>
</dbReference>
<dbReference type="GO" id="GO:0003677">
    <property type="term" value="F:DNA binding"/>
    <property type="evidence" value="ECO:0007669"/>
    <property type="project" value="UniProtKB-KW"/>
</dbReference>
<dbReference type="InterPro" id="IPR037171">
    <property type="entry name" value="NagB/RpiA_transferase-like"/>
</dbReference>
<evidence type="ECO:0000256" key="5">
    <source>
        <dbReference type="ARBA" id="ARBA00023163"/>
    </source>
</evidence>
<dbReference type="PRINTS" id="PR00037">
    <property type="entry name" value="HTHLACR"/>
</dbReference>
<organism evidence="8 9">
    <name type="scientific">Gleimia hominis</name>
    <dbReference type="NCBI Taxonomy" id="595468"/>
    <lineage>
        <taxon>Bacteria</taxon>
        <taxon>Bacillati</taxon>
        <taxon>Actinomycetota</taxon>
        <taxon>Actinomycetes</taxon>
        <taxon>Actinomycetales</taxon>
        <taxon>Actinomycetaceae</taxon>
        <taxon>Gleimia</taxon>
    </lineage>
</organism>
<proteinExistence type="predicted"/>
<dbReference type="SMART" id="SM01134">
    <property type="entry name" value="DeoRC"/>
    <property type="match status" value="1"/>
</dbReference>
<dbReference type="InterPro" id="IPR014036">
    <property type="entry name" value="DeoR-like_C"/>
</dbReference>
<dbReference type="PANTHER" id="PTHR30363">
    <property type="entry name" value="HTH-TYPE TRANSCRIPTIONAL REGULATOR SRLR-RELATED"/>
    <property type="match status" value="1"/>
</dbReference>
<gene>
    <name evidence="8" type="ORF">QS713_04295</name>
</gene>
<dbReference type="PANTHER" id="PTHR30363:SF4">
    <property type="entry name" value="GLYCEROL-3-PHOSPHATE REGULON REPRESSOR"/>
    <property type="match status" value="1"/>
</dbReference>
<dbReference type="InterPro" id="IPR036390">
    <property type="entry name" value="WH_DNA-bd_sf"/>
</dbReference>
<sequence length="259" mass="28187">MYYVYMLKVERQAAIVDLLRVKGSLSVSQIVDELEVSPSTARRDLIDLQESGRVGRTWGGARLIDQVDDPFEEALERQTAAKQSIGTAAAELVPDGAAVYIDVGTTCYNVAASLVRRNVVVVTASLPTFEMLRKQSRPDSPRICLVGGEWSERYMCFSGNDVVSVLERRSIDIAFIGCSGIDLGGRVRDNSSSQTTIKQAVLAASARSYVLADARKFPGKGAYIPFAVSDTAGIITDVDVLPPTVKELRVKNRIEVINV</sequence>
<dbReference type="Proteomes" id="UP001247542">
    <property type="component" value="Unassembled WGS sequence"/>
</dbReference>
<comment type="function">
    <text evidence="6">Repressor of the lactose catabolism operon. Galactose-6-phosphate is the inducer.</text>
</comment>
<evidence type="ECO:0000256" key="1">
    <source>
        <dbReference type="ARBA" id="ARBA00021390"/>
    </source>
</evidence>
<keyword evidence="9" id="KW-1185">Reference proteome</keyword>
<keyword evidence="3" id="KW-0805">Transcription regulation</keyword>
<keyword evidence="4 8" id="KW-0238">DNA-binding</keyword>
<keyword evidence="2" id="KW-0678">Repressor</keyword>
<dbReference type="EMBL" id="JASXSX010000001">
    <property type="protein sequence ID" value="MDT3767288.1"/>
    <property type="molecule type" value="Genomic_DNA"/>
</dbReference>
<evidence type="ECO:0000256" key="2">
    <source>
        <dbReference type="ARBA" id="ARBA00022491"/>
    </source>
</evidence>
<dbReference type="PROSITE" id="PS51000">
    <property type="entry name" value="HTH_DEOR_2"/>
    <property type="match status" value="1"/>
</dbReference>
<evidence type="ECO:0000256" key="3">
    <source>
        <dbReference type="ARBA" id="ARBA00023015"/>
    </source>
</evidence>